<evidence type="ECO:0000256" key="1">
    <source>
        <dbReference type="SAM" id="SignalP"/>
    </source>
</evidence>
<feature type="domain" description="Phosphatidate phosphatase APP1 catalytic" evidence="2">
    <location>
        <begin position="177"/>
        <end position="325"/>
    </location>
</feature>
<evidence type="ECO:0000313" key="3">
    <source>
        <dbReference type="EMBL" id="TDR22587.1"/>
    </source>
</evidence>
<dbReference type="InterPro" id="IPR019236">
    <property type="entry name" value="APP1_cat"/>
</dbReference>
<dbReference type="Proteomes" id="UP000295724">
    <property type="component" value="Unassembled WGS sequence"/>
</dbReference>
<dbReference type="PANTHER" id="PTHR28208">
    <property type="entry name" value="PHOSPHATIDATE PHOSPHATASE APP1"/>
    <property type="match status" value="1"/>
</dbReference>
<sequence>MMSPVYSFVFLLILLMGQSNHVLAGPVSEVKKDETLVFFNTSAWLNPQTDQWHIPIHGWIYETADSSIRKNLIADAMEKFYGLSTKPHSQTLFDQRVNLLLADNESNKSIVIRFANRTYSLPASASNGHFKKVLLVDAKIITAAGIKNQLNFQAVLSKRDHRSFNGQVNMLASQGLSIISDIDDTIKISAVTNRKELLNHTFYLDFEAVPGMADLYKHLLNDQGALHFVSSSPWQLYPALVDFIDKAGFPNADYALKSFRFKDSTLFNLFASSLDTKPPEIIKIIENYPSRKFILVGDSGEKDPEVYAKIQQQFPQQILRIWIRNVTGEKADDDRFQSLFNELQSDQWQLFSTADEILPLID</sequence>
<keyword evidence="1" id="KW-0732">Signal</keyword>
<dbReference type="EMBL" id="SNZB01000002">
    <property type="protein sequence ID" value="TDR22587.1"/>
    <property type="molecule type" value="Genomic_DNA"/>
</dbReference>
<protein>
    <submittedName>
        <fullName evidence="3">Uncharacterized protein DUF2183</fullName>
    </submittedName>
</protein>
<dbReference type="GO" id="GO:0008195">
    <property type="term" value="F:phosphatidate phosphatase activity"/>
    <property type="evidence" value="ECO:0007669"/>
    <property type="project" value="InterPro"/>
</dbReference>
<reference evidence="3 4" key="1">
    <citation type="submission" date="2019-03" db="EMBL/GenBank/DDBJ databases">
        <title>Genomic Encyclopedia of Type Strains, Phase IV (KMG-IV): sequencing the most valuable type-strain genomes for metagenomic binning, comparative biology and taxonomic classification.</title>
        <authorList>
            <person name="Goeker M."/>
        </authorList>
    </citation>
    <scope>NUCLEOTIDE SEQUENCE [LARGE SCALE GENOMIC DNA]</scope>
    <source>
        <strain evidence="3 4">DSM 25488</strain>
    </source>
</reference>
<gene>
    <name evidence="3" type="ORF">C8D91_1079</name>
</gene>
<dbReference type="AlphaFoldDB" id="A0A4R6XWQ4"/>
<evidence type="ECO:0000259" key="2">
    <source>
        <dbReference type="Pfam" id="PF09949"/>
    </source>
</evidence>
<organism evidence="3 4">
    <name type="scientific">Marinicella litoralis</name>
    <dbReference type="NCBI Taxonomy" id="644220"/>
    <lineage>
        <taxon>Bacteria</taxon>
        <taxon>Pseudomonadati</taxon>
        <taxon>Pseudomonadota</taxon>
        <taxon>Gammaproteobacteria</taxon>
        <taxon>Lysobacterales</taxon>
        <taxon>Marinicellaceae</taxon>
        <taxon>Marinicella</taxon>
    </lineage>
</organism>
<feature type="chain" id="PRO_5020514228" evidence="1">
    <location>
        <begin position="25"/>
        <end position="362"/>
    </location>
</feature>
<feature type="signal peptide" evidence="1">
    <location>
        <begin position="1"/>
        <end position="24"/>
    </location>
</feature>
<dbReference type="Pfam" id="PF09949">
    <property type="entry name" value="APP1_cat"/>
    <property type="match status" value="1"/>
</dbReference>
<dbReference type="InterPro" id="IPR052935">
    <property type="entry name" value="Mg2+_PAP"/>
</dbReference>
<accession>A0A4R6XWQ4</accession>
<proteinExistence type="predicted"/>
<keyword evidence="4" id="KW-1185">Reference proteome</keyword>
<dbReference type="OrthoDB" id="9789875at2"/>
<evidence type="ECO:0000313" key="4">
    <source>
        <dbReference type="Proteomes" id="UP000295724"/>
    </source>
</evidence>
<comment type="caution">
    <text evidence="3">The sequence shown here is derived from an EMBL/GenBank/DDBJ whole genome shotgun (WGS) entry which is preliminary data.</text>
</comment>
<name>A0A4R6XWQ4_9GAMM</name>
<dbReference type="PANTHER" id="PTHR28208:SF3">
    <property type="entry name" value="PHOSPHATIDATE PHOSPHATASE APP1"/>
    <property type="match status" value="1"/>
</dbReference>